<feature type="domain" description="Aminotransferase class I/classII large" evidence="7">
    <location>
        <begin position="34"/>
        <end position="385"/>
    </location>
</feature>
<accession>A0A1F7I6N4</accession>
<dbReference type="InterPro" id="IPR015421">
    <property type="entry name" value="PyrdxlP-dep_Trfase_major"/>
</dbReference>
<dbReference type="Pfam" id="PF00155">
    <property type="entry name" value="Aminotran_1_2"/>
    <property type="match status" value="1"/>
</dbReference>
<comment type="similarity">
    <text evidence="2 6">Belongs to the class-I pyridoxal-phosphate-dependent aminotransferase family.</text>
</comment>
<dbReference type="Gene3D" id="3.90.1150.10">
    <property type="entry name" value="Aspartate Aminotransferase, domain 1"/>
    <property type="match status" value="1"/>
</dbReference>
<keyword evidence="5" id="KW-0663">Pyridoxal phosphate</keyword>
<dbReference type="GO" id="GO:0030170">
    <property type="term" value="F:pyridoxal phosphate binding"/>
    <property type="evidence" value="ECO:0007669"/>
    <property type="project" value="InterPro"/>
</dbReference>
<evidence type="ECO:0000256" key="6">
    <source>
        <dbReference type="RuleBase" id="RU000481"/>
    </source>
</evidence>
<name>A0A1F7I6N4_9BACT</name>
<protein>
    <recommendedName>
        <fullName evidence="6">Aminotransferase</fullName>
        <ecNumber evidence="6">2.6.1.-</ecNumber>
    </recommendedName>
</protein>
<evidence type="ECO:0000256" key="2">
    <source>
        <dbReference type="ARBA" id="ARBA00007441"/>
    </source>
</evidence>
<dbReference type="GO" id="GO:0006520">
    <property type="term" value="P:amino acid metabolic process"/>
    <property type="evidence" value="ECO:0007669"/>
    <property type="project" value="InterPro"/>
</dbReference>
<evidence type="ECO:0000256" key="4">
    <source>
        <dbReference type="ARBA" id="ARBA00022679"/>
    </source>
</evidence>
<dbReference type="Proteomes" id="UP000179024">
    <property type="component" value="Unassembled WGS sequence"/>
</dbReference>
<sequence length="399" mass="44298">MKKLSWIAENIPASPIRELVPFAEAAKKRGVKIYHLNIGDPDIESPSVMIEALKTWPHQLIPYANSQGESHLINSLLGYYGKLGFGKLASADLQITLGGSEGLLWTISSICEPGDEILTFEPFYTNYMSFALRAGAKLVPIETTIETGFHSPKASVIEKKITERTKAILVCNPSNPTGAVYPKVEMDMLLGIAKKHGLYIIADEVYREFAYDGHQPYSVLNYLTDYPEGIILVDSLSKRYSLCGARLGVIVSLNKKLMQAFLRYGQARLSAGSLDQYVAGQLDKVSDAYFQKLIKEYDRRRQVLVKGLRKIPGVVCSEPEGAFYIMAKLPVKDSKKFAQWLLTDFSDDNETVMVAPAAGFYATKGLGVDEVRIAYVLNIKALERAVVILARALEIYPKN</sequence>
<comment type="cofactor">
    <cofactor evidence="1 6">
        <name>pyridoxal 5'-phosphate</name>
        <dbReference type="ChEBI" id="CHEBI:597326"/>
    </cofactor>
</comment>
<dbReference type="EC" id="2.6.1.-" evidence="6"/>
<dbReference type="EMBL" id="MGAE01000029">
    <property type="protein sequence ID" value="OGK39021.1"/>
    <property type="molecule type" value="Genomic_DNA"/>
</dbReference>
<dbReference type="Gene3D" id="3.40.640.10">
    <property type="entry name" value="Type I PLP-dependent aspartate aminotransferase-like (Major domain)"/>
    <property type="match status" value="1"/>
</dbReference>
<dbReference type="InterPro" id="IPR004838">
    <property type="entry name" value="NHTrfase_class1_PyrdxlP-BS"/>
</dbReference>
<dbReference type="InterPro" id="IPR004839">
    <property type="entry name" value="Aminotransferase_I/II_large"/>
</dbReference>
<evidence type="ECO:0000256" key="1">
    <source>
        <dbReference type="ARBA" id="ARBA00001933"/>
    </source>
</evidence>
<dbReference type="InterPro" id="IPR050596">
    <property type="entry name" value="AspAT/PAT-like"/>
</dbReference>
<dbReference type="NCBIfam" id="NF005744">
    <property type="entry name" value="PRK07568.1"/>
    <property type="match status" value="1"/>
</dbReference>
<evidence type="ECO:0000313" key="9">
    <source>
        <dbReference type="Proteomes" id="UP000179024"/>
    </source>
</evidence>
<keyword evidence="3 6" id="KW-0032">Aminotransferase</keyword>
<keyword evidence="4 6" id="KW-0808">Transferase</keyword>
<evidence type="ECO:0000259" key="7">
    <source>
        <dbReference type="Pfam" id="PF00155"/>
    </source>
</evidence>
<dbReference type="InterPro" id="IPR015424">
    <property type="entry name" value="PyrdxlP-dep_Trfase"/>
</dbReference>
<organism evidence="8 9">
    <name type="scientific">Candidatus Roizmanbacteria bacterium RIFCSPHIGHO2_12_FULL_44_10</name>
    <dbReference type="NCBI Taxonomy" id="1802054"/>
    <lineage>
        <taxon>Bacteria</taxon>
        <taxon>Candidatus Roizmaniibacteriota</taxon>
    </lineage>
</organism>
<evidence type="ECO:0000256" key="5">
    <source>
        <dbReference type="ARBA" id="ARBA00022898"/>
    </source>
</evidence>
<reference evidence="8 9" key="1">
    <citation type="journal article" date="2016" name="Nat. Commun.">
        <title>Thousands of microbial genomes shed light on interconnected biogeochemical processes in an aquifer system.</title>
        <authorList>
            <person name="Anantharaman K."/>
            <person name="Brown C.T."/>
            <person name="Hug L.A."/>
            <person name="Sharon I."/>
            <person name="Castelle C.J."/>
            <person name="Probst A.J."/>
            <person name="Thomas B.C."/>
            <person name="Singh A."/>
            <person name="Wilkins M.J."/>
            <person name="Karaoz U."/>
            <person name="Brodie E.L."/>
            <person name="Williams K.H."/>
            <person name="Hubbard S.S."/>
            <person name="Banfield J.F."/>
        </authorList>
    </citation>
    <scope>NUCLEOTIDE SEQUENCE [LARGE SCALE GENOMIC DNA]</scope>
</reference>
<dbReference type="PANTHER" id="PTHR46383">
    <property type="entry name" value="ASPARTATE AMINOTRANSFERASE"/>
    <property type="match status" value="1"/>
</dbReference>
<gene>
    <name evidence="8" type="ORF">A3F34_01400</name>
</gene>
<dbReference type="CDD" id="cd00609">
    <property type="entry name" value="AAT_like"/>
    <property type="match status" value="1"/>
</dbReference>
<dbReference type="AlphaFoldDB" id="A0A1F7I6N4"/>
<dbReference type="InterPro" id="IPR015422">
    <property type="entry name" value="PyrdxlP-dep_Trfase_small"/>
</dbReference>
<dbReference type="PANTHER" id="PTHR46383:SF2">
    <property type="entry name" value="AMINOTRANSFERASE"/>
    <property type="match status" value="1"/>
</dbReference>
<evidence type="ECO:0000313" key="8">
    <source>
        <dbReference type="EMBL" id="OGK39021.1"/>
    </source>
</evidence>
<dbReference type="SUPFAM" id="SSF53383">
    <property type="entry name" value="PLP-dependent transferases"/>
    <property type="match status" value="1"/>
</dbReference>
<evidence type="ECO:0000256" key="3">
    <source>
        <dbReference type="ARBA" id="ARBA00022576"/>
    </source>
</evidence>
<dbReference type="PROSITE" id="PS00105">
    <property type="entry name" value="AA_TRANSFER_CLASS_1"/>
    <property type="match status" value="1"/>
</dbReference>
<proteinExistence type="inferred from homology"/>
<comment type="caution">
    <text evidence="8">The sequence shown here is derived from an EMBL/GenBank/DDBJ whole genome shotgun (WGS) entry which is preliminary data.</text>
</comment>
<dbReference type="GO" id="GO:0008483">
    <property type="term" value="F:transaminase activity"/>
    <property type="evidence" value="ECO:0007669"/>
    <property type="project" value="UniProtKB-KW"/>
</dbReference>